<keyword evidence="3" id="KW-1185">Reference proteome</keyword>
<dbReference type="Pfam" id="PF26348">
    <property type="entry name" value="SRA_ScoMcrA"/>
    <property type="match status" value="1"/>
</dbReference>
<sequence length="259" mass="29994">MLRNGGIFNVRSRIKNRTDNKEFGYYRNIQMRKYGRYAAFEKTNTLVIVSDYTKGLYFDKRIDGVFHYTGMGKSGDQDIYWAQNATLAESDFNGIDVHLFEVIDAGEYIYCGRIELVEKPYIDVQPGEDGNDRRVWIFPIKPVPDNDVKKPQMFVFNNMEDYKNRGKNVDAQYKKKLRAGKQKRTKKPRYAAPIIPKPEPKEKITIPANIVGKQVSHKMFGFGEITAIEGNSIIVQFNNLGVKKLGYEFCMKKKLLEFI</sequence>
<dbReference type="EMBL" id="LR134523">
    <property type="protein sequence ID" value="VEJ35952.1"/>
    <property type="molecule type" value="Genomic_DNA"/>
</dbReference>
<evidence type="ECO:0000313" key="3">
    <source>
        <dbReference type="Proteomes" id="UP000269544"/>
    </source>
</evidence>
<organism evidence="2 3">
    <name type="scientific">Aedoeadaptatus ivorii</name>
    <dbReference type="NCBI Taxonomy" id="54006"/>
    <lineage>
        <taxon>Bacteria</taxon>
        <taxon>Bacillati</taxon>
        <taxon>Bacillota</taxon>
        <taxon>Tissierellia</taxon>
        <taxon>Tissierellales</taxon>
        <taxon>Peptoniphilaceae</taxon>
        <taxon>Aedoeadaptatus</taxon>
    </lineage>
</organism>
<accession>A0A3S4YPX3</accession>
<protein>
    <recommendedName>
        <fullName evidence="1">ScoMcrA-like SRA domain-containing protein</fullName>
    </recommendedName>
</protein>
<evidence type="ECO:0000313" key="2">
    <source>
        <dbReference type="EMBL" id="VEJ35952.1"/>
    </source>
</evidence>
<proteinExistence type="predicted"/>
<dbReference type="InterPro" id="IPR058712">
    <property type="entry name" value="SRA_ScoMcrA"/>
</dbReference>
<dbReference type="RefSeq" id="WP_232006459.1">
    <property type="nucleotide sequence ID" value="NZ_LR134523.1"/>
</dbReference>
<dbReference type="Proteomes" id="UP000269544">
    <property type="component" value="Chromosome"/>
</dbReference>
<name>A0A3S4YPX3_9FIRM</name>
<dbReference type="AlphaFoldDB" id="A0A3S4YPX3"/>
<dbReference type="KEGG" id="piv:NCTC13079_01141"/>
<gene>
    <name evidence="2" type="ORF">NCTC13079_01141</name>
</gene>
<feature type="domain" description="ScoMcrA-like SRA" evidence="1">
    <location>
        <begin position="42"/>
        <end position="146"/>
    </location>
</feature>
<evidence type="ECO:0000259" key="1">
    <source>
        <dbReference type="Pfam" id="PF26348"/>
    </source>
</evidence>
<reference evidence="2 3" key="1">
    <citation type="submission" date="2018-12" db="EMBL/GenBank/DDBJ databases">
        <authorList>
            <consortium name="Pathogen Informatics"/>
        </authorList>
    </citation>
    <scope>NUCLEOTIDE SEQUENCE [LARGE SCALE GENOMIC DNA]</scope>
    <source>
        <strain evidence="2 3">NCTC13079</strain>
    </source>
</reference>